<reference evidence="1 2" key="1">
    <citation type="submission" date="2024-03" db="EMBL/GenBank/DDBJ databases">
        <title>Sequence of Lycoming College Course Isolates.</title>
        <authorList>
            <person name="Plotts O."/>
            <person name="Newman J."/>
        </authorList>
    </citation>
    <scope>NUCLEOTIDE SEQUENCE [LARGE SCALE GENOMIC DNA]</scope>
    <source>
        <strain evidence="1 2">CJB-3</strain>
    </source>
</reference>
<name>A0ABU8NN84_9SPHI</name>
<dbReference type="Proteomes" id="UP001378956">
    <property type="component" value="Unassembled WGS sequence"/>
</dbReference>
<accession>A0ABU8NN84</accession>
<evidence type="ECO:0000313" key="1">
    <source>
        <dbReference type="EMBL" id="MEJ2903716.1"/>
    </source>
</evidence>
<dbReference type="InterPro" id="IPR011463">
    <property type="entry name" value="DUF1569"/>
</dbReference>
<dbReference type="RefSeq" id="WP_337716895.1">
    <property type="nucleotide sequence ID" value="NZ_JBBEUB010000004.1"/>
</dbReference>
<dbReference type="Pfam" id="PF07606">
    <property type="entry name" value="DUF1569"/>
    <property type="match status" value="1"/>
</dbReference>
<evidence type="ECO:0000313" key="2">
    <source>
        <dbReference type="Proteomes" id="UP001378956"/>
    </source>
</evidence>
<dbReference type="Gene3D" id="1.20.120.450">
    <property type="entry name" value="dinb family like domain"/>
    <property type="match status" value="1"/>
</dbReference>
<keyword evidence="2" id="KW-1185">Reference proteome</keyword>
<sequence>MKTIFDKATIDELTARVNSLNENSKPLWGKMNVYQMTMHCTKWNEWVLGITNPVNGQEFLGKIFGKMALKSNTKNDKPIGKNMPAGKAFTIKQKECDLEAQKKTLMNLIADFENFSNDKFIHDFFGKMTREQIGIFVYKHSDHHLRQFNV</sequence>
<protein>
    <submittedName>
        <fullName evidence="1">DUF1569 domain-containing protein</fullName>
    </submittedName>
</protein>
<organism evidence="1 2">
    <name type="scientific">Pedobacter panaciterrae</name>
    <dbReference type="NCBI Taxonomy" id="363849"/>
    <lineage>
        <taxon>Bacteria</taxon>
        <taxon>Pseudomonadati</taxon>
        <taxon>Bacteroidota</taxon>
        <taxon>Sphingobacteriia</taxon>
        <taxon>Sphingobacteriales</taxon>
        <taxon>Sphingobacteriaceae</taxon>
        <taxon>Pedobacter</taxon>
    </lineage>
</organism>
<dbReference type="InterPro" id="IPR034660">
    <property type="entry name" value="DinB/YfiT-like"/>
</dbReference>
<comment type="caution">
    <text evidence="1">The sequence shown here is derived from an EMBL/GenBank/DDBJ whole genome shotgun (WGS) entry which is preliminary data.</text>
</comment>
<dbReference type="EMBL" id="JBBEUB010000004">
    <property type="protein sequence ID" value="MEJ2903716.1"/>
    <property type="molecule type" value="Genomic_DNA"/>
</dbReference>
<dbReference type="SUPFAM" id="SSF109854">
    <property type="entry name" value="DinB/YfiT-like putative metalloenzymes"/>
    <property type="match status" value="1"/>
</dbReference>
<gene>
    <name evidence="1" type="ORF">WAE58_14825</name>
</gene>
<proteinExistence type="predicted"/>